<evidence type="ECO:0008006" key="3">
    <source>
        <dbReference type="Google" id="ProtNLM"/>
    </source>
</evidence>
<dbReference type="EMBL" id="MFES01000016">
    <property type="protein sequence ID" value="OGE86036.1"/>
    <property type="molecule type" value="Genomic_DNA"/>
</dbReference>
<evidence type="ECO:0000313" key="1">
    <source>
        <dbReference type="EMBL" id="OGE86036.1"/>
    </source>
</evidence>
<dbReference type="Pfam" id="PF00300">
    <property type="entry name" value="His_Phos_1"/>
    <property type="match status" value="1"/>
</dbReference>
<evidence type="ECO:0000313" key="2">
    <source>
        <dbReference type="Proteomes" id="UP000176786"/>
    </source>
</evidence>
<dbReference type="Gene3D" id="3.40.50.1240">
    <property type="entry name" value="Phosphoglycerate mutase-like"/>
    <property type="match status" value="1"/>
</dbReference>
<proteinExistence type="predicted"/>
<dbReference type="InterPro" id="IPR029033">
    <property type="entry name" value="His_PPase_superfam"/>
</dbReference>
<sequence>MRIPEGSREHRENSKDYELYISVTRHGPKAGQHSEELSESGKQDVADYFYEAYEGVPIDSRNRKVVSSKVKRVLQTTRIAENSLEQYNEAEPVAVEIAEGISELGVDDYVRSLPEEQRENWFQDWYKSEEGHKATANFIGWLLEQISNARQAGGKLEIDTYSHGPVMAAFLVRLEDQLGLQFIARGKDDPLRLNRNKLLGEGGDFSVLSNFNIQVSSKNPELIRIIFHGKTTEVPLDELEKIR</sequence>
<dbReference type="InterPro" id="IPR013078">
    <property type="entry name" value="His_Pase_superF_clade-1"/>
</dbReference>
<protein>
    <recommendedName>
        <fullName evidence="3">Histidine phosphatase family protein</fullName>
    </recommendedName>
</protein>
<dbReference type="STRING" id="1817832.A3J48_03320"/>
<accession>A0A1F5P7X3</accession>
<dbReference type="AlphaFoldDB" id="A0A1F5P7X3"/>
<name>A0A1F5P7X3_9BACT</name>
<comment type="caution">
    <text evidence="1">The sequence shown here is derived from an EMBL/GenBank/DDBJ whole genome shotgun (WGS) entry which is preliminary data.</text>
</comment>
<reference evidence="1 2" key="1">
    <citation type="journal article" date="2016" name="Nat. Commun.">
        <title>Thousands of microbial genomes shed light on interconnected biogeochemical processes in an aquifer system.</title>
        <authorList>
            <person name="Anantharaman K."/>
            <person name="Brown C.T."/>
            <person name="Hug L.A."/>
            <person name="Sharon I."/>
            <person name="Castelle C.J."/>
            <person name="Probst A.J."/>
            <person name="Thomas B.C."/>
            <person name="Singh A."/>
            <person name="Wilkins M.J."/>
            <person name="Karaoz U."/>
            <person name="Brodie E.L."/>
            <person name="Williams K.H."/>
            <person name="Hubbard S.S."/>
            <person name="Banfield J.F."/>
        </authorList>
    </citation>
    <scope>NUCLEOTIDE SEQUENCE [LARGE SCALE GENOMIC DNA]</scope>
</reference>
<gene>
    <name evidence="1" type="ORF">A3J48_03320</name>
</gene>
<dbReference type="Proteomes" id="UP000176786">
    <property type="component" value="Unassembled WGS sequence"/>
</dbReference>
<organism evidence="1 2">
    <name type="scientific">Candidatus Doudnabacteria bacterium RIFCSPHIGHO2_02_FULL_46_11</name>
    <dbReference type="NCBI Taxonomy" id="1817832"/>
    <lineage>
        <taxon>Bacteria</taxon>
        <taxon>Candidatus Doudnaibacteriota</taxon>
    </lineage>
</organism>
<dbReference type="SUPFAM" id="SSF53254">
    <property type="entry name" value="Phosphoglycerate mutase-like"/>
    <property type="match status" value="1"/>
</dbReference>